<evidence type="ECO:0000313" key="1">
    <source>
        <dbReference type="EMBL" id="SEH36220.1"/>
    </source>
</evidence>
<dbReference type="RefSeq" id="WP_089767542.1">
    <property type="nucleotide sequence ID" value="NZ_DAMACK010000032.1"/>
</dbReference>
<evidence type="ECO:0008006" key="3">
    <source>
        <dbReference type="Google" id="ProtNLM"/>
    </source>
</evidence>
<dbReference type="Proteomes" id="UP000198555">
    <property type="component" value="Unassembled WGS sequence"/>
</dbReference>
<dbReference type="Gene3D" id="2.40.160.60">
    <property type="entry name" value="Outer membrane protein transport protein (OMPP1/FadL/TodX)"/>
    <property type="match status" value="1"/>
</dbReference>
<name>A0A1H6HQ64_9FLAO</name>
<dbReference type="STRING" id="420404.SAMN05421793_10122"/>
<accession>A0A1H6HQ64</accession>
<dbReference type="AlphaFoldDB" id="A0A1H6HQ64"/>
<reference evidence="2" key="1">
    <citation type="submission" date="2016-10" db="EMBL/GenBank/DDBJ databases">
        <authorList>
            <person name="Varghese N."/>
            <person name="Submissions S."/>
        </authorList>
    </citation>
    <scope>NUCLEOTIDE SEQUENCE [LARGE SCALE GENOMIC DNA]</scope>
    <source>
        <strain evidence="2">DSM 19326</strain>
    </source>
</reference>
<gene>
    <name evidence="1" type="ORF">SAMN05421793_10122</name>
</gene>
<dbReference type="EMBL" id="FNWX01000001">
    <property type="protein sequence ID" value="SEH36220.1"/>
    <property type="molecule type" value="Genomic_DNA"/>
</dbReference>
<protein>
    <recommendedName>
        <fullName evidence="3">Long-chain fatty acid transport protein</fullName>
    </recommendedName>
</protein>
<keyword evidence="2" id="KW-1185">Reference proteome</keyword>
<organism evidence="1 2">
    <name type="scientific">Epilithonimonas hominis</name>
    <dbReference type="NCBI Taxonomy" id="420404"/>
    <lineage>
        <taxon>Bacteria</taxon>
        <taxon>Pseudomonadati</taxon>
        <taxon>Bacteroidota</taxon>
        <taxon>Flavobacteriia</taxon>
        <taxon>Flavobacteriales</taxon>
        <taxon>Weeksellaceae</taxon>
        <taxon>Chryseobacterium group</taxon>
        <taxon>Epilithonimonas</taxon>
    </lineage>
</organism>
<sequence length="426" mass="48094">MKRVFVLSSLVAGYFLNAQSIGNSPYGAYGIGDVKYDNTVDISSMGGISTAYIWDFNNNFNFRNPAANTNLELTTLKVEGTNENNYYRSDFNNIKSNKHSTYLSNISIAFPISRKVKFGMNFQPYSSKTYNILTSGTLQDDAAVTEAHHFHGEGTLNTVQAAVSYQVSPEIGIGLRSNFYFGKLYDIEEVSLTGAELISGYSNSYRIKSFNFTLGSTYQKKLANDKKITVGATYTFGNTGSMKNVYTNSTYYYLLGETKGYETIIDQRETTDKKFLPQEASLGLGYGKDTKWFFGTQVDFKKGENFNFLGQTLSYQDSYRYSVGGWILPNFNDFRSYFSRVIYRYGAYYETGNLKINGSSINKFAVTAGVTLPFQKSQINRMNSIDLGVELGKRGTLDNNLIRQNFINLRIGINFADKWFAKRLYN</sequence>
<evidence type="ECO:0000313" key="2">
    <source>
        <dbReference type="Proteomes" id="UP000198555"/>
    </source>
</evidence>
<proteinExistence type="predicted"/>